<dbReference type="InterPro" id="IPR043504">
    <property type="entry name" value="Peptidase_S1_PA_chymotrypsin"/>
</dbReference>
<dbReference type="GO" id="GO:0006508">
    <property type="term" value="P:proteolysis"/>
    <property type="evidence" value="ECO:0007669"/>
    <property type="project" value="InterPro"/>
</dbReference>
<dbReference type="SMART" id="SM00020">
    <property type="entry name" value="Tryp_SPc"/>
    <property type="match status" value="1"/>
</dbReference>
<dbReference type="PROSITE" id="PS50240">
    <property type="entry name" value="TRYPSIN_DOM"/>
    <property type="match status" value="1"/>
</dbReference>
<dbReference type="Gene3D" id="2.40.10.10">
    <property type="entry name" value="Trypsin-like serine proteases"/>
    <property type="match status" value="1"/>
</dbReference>
<organism evidence="9 10">
    <name type="scientific">Phytophthora infestans</name>
    <name type="common">Potato late blight agent</name>
    <name type="synonym">Botrytis infestans</name>
    <dbReference type="NCBI Taxonomy" id="4787"/>
    <lineage>
        <taxon>Eukaryota</taxon>
        <taxon>Sar</taxon>
        <taxon>Stramenopiles</taxon>
        <taxon>Oomycota</taxon>
        <taxon>Peronosporomycetes</taxon>
        <taxon>Peronosporales</taxon>
        <taxon>Peronosporaceae</taxon>
        <taxon>Phytophthora</taxon>
    </lineage>
</organism>
<keyword evidence="6" id="KW-1015">Disulfide bond</keyword>
<dbReference type="GO" id="GO:0004252">
    <property type="term" value="F:serine-type endopeptidase activity"/>
    <property type="evidence" value="ECO:0007669"/>
    <property type="project" value="InterPro"/>
</dbReference>
<sequence>MLDVYVALGSKLSSGGGSRQSEMIRAVEAYRHPLYRFSSELLSVTHDVAILKLQTPSKIHPARLVSADGSDIKPGMIATTLGWGLLKDNAGFSNFLQTVDLEIVTNKKCTKMYADADDNTIVDDSVICAGTGSGKGSCGGNAGGPLLLNDVVIGIKSAGPDKCGDLPGPFARVSEVVEFMKDIQLGGVL</sequence>
<protein>
    <submittedName>
        <fullName evidence="9">Trypsin</fullName>
    </submittedName>
</protein>
<dbReference type="AlphaFoldDB" id="A0A833SNV9"/>
<dbReference type="PRINTS" id="PR00722">
    <property type="entry name" value="CHYMOTRYPSIN"/>
</dbReference>
<dbReference type="InterPro" id="IPR009003">
    <property type="entry name" value="Peptidase_S1_PA"/>
</dbReference>
<dbReference type="PANTHER" id="PTHR24276:SF98">
    <property type="entry name" value="FI18310P1-RELATED"/>
    <property type="match status" value="1"/>
</dbReference>
<proteinExistence type="inferred from homology"/>
<dbReference type="EMBL" id="WSZM01000286">
    <property type="protein sequence ID" value="KAF4035994.1"/>
    <property type="molecule type" value="Genomic_DNA"/>
</dbReference>
<dbReference type="SUPFAM" id="SSF50494">
    <property type="entry name" value="Trypsin-like serine proteases"/>
    <property type="match status" value="1"/>
</dbReference>
<evidence type="ECO:0000256" key="1">
    <source>
        <dbReference type="ARBA" id="ARBA00004613"/>
    </source>
</evidence>
<keyword evidence="5" id="KW-0843">Virulence</keyword>
<evidence type="ECO:0000256" key="3">
    <source>
        <dbReference type="ARBA" id="ARBA00022525"/>
    </source>
</evidence>
<evidence type="ECO:0000256" key="7">
    <source>
        <dbReference type="ARBA" id="ARBA00023180"/>
    </source>
</evidence>
<evidence type="ECO:0000256" key="2">
    <source>
        <dbReference type="ARBA" id="ARBA00007664"/>
    </source>
</evidence>
<dbReference type="Proteomes" id="UP000602510">
    <property type="component" value="Unassembled WGS sequence"/>
</dbReference>
<accession>A0A833SNV9</accession>
<keyword evidence="7" id="KW-0325">Glycoprotein</keyword>
<evidence type="ECO:0000259" key="8">
    <source>
        <dbReference type="PROSITE" id="PS50240"/>
    </source>
</evidence>
<dbReference type="PANTHER" id="PTHR24276">
    <property type="entry name" value="POLYSERASE-RELATED"/>
    <property type="match status" value="1"/>
</dbReference>
<evidence type="ECO:0000313" key="9">
    <source>
        <dbReference type="EMBL" id="KAF4035994.1"/>
    </source>
</evidence>
<dbReference type="Pfam" id="PF00089">
    <property type="entry name" value="Trypsin"/>
    <property type="match status" value="1"/>
</dbReference>
<dbReference type="GO" id="GO:0005576">
    <property type="term" value="C:extracellular region"/>
    <property type="evidence" value="ECO:0007669"/>
    <property type="project" value="UniProtKB-SubCell"/>
</dbReference>
<evidence type="ECO:0000256" key="6">
    <source>
        <dbReference type="ARBA" id="ARBA00023157"/>
    </source>
</evidence>
<dbReference type="InterPro" id="IPR001254">
    <property type="entry name" value="Trypsin_dom"/>
</dbReference>
<evidence type="ECO:0000313" key="10">
    <source>
        <dbReference type="Proteomes" id="UP000602510"/>
    </source>
</evidence>
<feature type="domain" description="Peptidase S1" evidence="8">
    <location>
        <begin position="1"/>
        <end position="185"/>
    </location>
</feature>
<evidence type="ECO:0000256" key="5">
    <source>
        <dbReference type="ARBA" id="ARBA00023026"/>
    </source>
</evidence>
<evidence type="ECO:0000256" key="4">
    <source>
        <dbReference type="ARBA" id="ARBA00022729"/>
    </source>
</evidence>
<dbReference type="InterPro" id="IPR050430">
    <property type="entry name" value="Peptidase_S1"/>
</dbReference>
<keyword evidence="3" id="KW-0964">Secreted</keyword>
<name>A0A833SNV9_PHYIN</name>
<gene>
    <name evidence="9" type="ORF">GN244_ATG11992</name>
</gene>
<comment type="similarity">
    <text evidence="2">Belongs to the peptidase S1 family.</text>
</comment>
<dbReference type="InterPro" id="IPR001314">
    <property type="entry name" value="Peptidase_S1A"/>
</dbReference>
<comment type="caution">
    <text evidence="9">The sequence shown here is derived from an EMBL/GenBank/DDBJ whole genome shotgun (WGS) entry which is preliminary data.</text>
</comment>
<keyword evidence="10" id="KW-1185">Reference proteome</keyword>
<reference evidence="9" key="1">
    <citation type="submission" date="2020-04" db="EMBL/GenBank/DDBJ databases">
        <title>Hybrid Assembly of Korean Phytophthora infestans isolates.</title>
        <authorList>
            <person name="Prokchorchik M."/>
            <person name="Lee Y."/>
            <person name="Seo J."/>
            <person name="Cho J.-H."/>
            <person name="Park Y.-E."/>
            <person name="Jang D.-C."/>
            <person name="Im J.-S."/>
            <person name="Choi J.-G."/>
            <person name="Park H.-J."/>
            <person name="Lee G.-B."/>
            <person name="Lee Y.-G."/>
            <person name="Hong S.-Y."/>
            <person name="Cho K."/>
            <person name="Sohn K.H."/>
        </authorList>
    </citation>
    <scope>NUCLEOTIDE SEQUENCE</scope>
    <source>
        <strain evidence="9">KR_1_A1</strain>
    </source>
</reference>
<comment type="subcellular location">
    <subcellularLocation>
        <location evidence="1">Secreted</location>
    </subcellularLocation>
</comment>
<keyword evidence="4" id="KW-0732">Signal</keyword>